<dbReference type="Proteomes" id="UP000518752">
    <property type="component" value="Unassembled WGS sequence"/>
</dbReference>
<accession>A0A8H5HG72</accession>
<organism evidence="2 3">
    <name type="scientific">Collybiopsis confluens</name>
    <dbReference type="NCBI Taxonomy" id="2823264"/>
    <lineage>
        <taxon>Eukaryota</taxon>
        <taxon>Fungi</taxon>
        <taxon>Dikarya</taxon>
        <taxon>Basidiomycota</taxon>
        <taxon>Agaricomycotina</taxon>
        <taxon>Agaricomycetes</taxon>
        <taxon>Agaricomycetidae</taxon>
        <taxon>Agaricales</taxon>
        <taxon>Marasmiineae</taxon>
        <taxon>Omphalotaceae</taxon>
        <taxon>Collybiopsis</taxon>
    </lineage>
</organism>
<sequence>MASLISPRPFASSPLAGVPQRTGSPARPGTARRNPSFPPSRALRPFPSIANTLRPTPTSSGSNKKPIKLIQPPLNQPCVFTLNLTQAELSRQD</sequence>
<reference evidence="2 3" key="1">
    <citation type="journal article" date="2020" name="ISME J.">
        <title>Uncovering the hidden diversity of litter-decomposition mechanisms in mushroom-forming fungi.</title>
        <authorList>
            <person name="Floudas D."/>
            <person name="Bentzer J."/>
            <person name="Ahren D."/>
            <person name="Johansson T."/>
            <person name="Persson P."/>
            <person name="Tunlid A."/>
        </authorList>
    </citation>
    <scope>NUCLEOTIDE SEQUENCE [LARGE SCALE GENOMIC DNA]</scope>
    <source>
        <strain evidence="2 3">CBS 406.79</strain>
    </source>
</reference>
<gene>
    <name evidence="2" type="ORF">D9757_006287</name>
</gene>
<dbReference type="EMBL" id="JAACJN010000049">
    <property type="protein sequence ID" value="KAF5382951.1"/>
    <property type="molecule type" value="Genomic_DNA"/>
</dbReference>
<feature type="compositionally biased region" description="Polar residues" evidence="1">
    <location>
        <begin position="49"/>
        <end position="63"/>
    </location>
</feature>
<evidence type="ECO:0000313" key="2">
    <source>
        <dbReference type="EMBL" id="KAF5382951.1"/>
    </source>
</evidence>
<evidence type="ECO:0000313" key="3">
    <source>
        <dbReference type="Proteomes" id="UP000518752"/>
    </source>
</evidence>
<proteinExistence type="predicted"/>
<dbReference type="AlphaFoldDB" id="A0A8H5HG72"/>
<evidence type="ECO:0000256" key="1">
    <source>
        <dbReference type="SAM" id="MobiDB-lite"/>
    </source>
</evidence>
<keyword evidence="3" id="KW-1185">Reference proteome</keyword>
<protein>
    <submittedName>
        <fullName evidence="2">Uncharacterized protein</fullName>
    </submittedName>
</protein>
<name>A0A8H5HG72_9AGAR</name>
<feature type="region of interest" description="Disordered" evidence="1">
    <location>
        <begin position="1"/>
        <end position="70"/>
    </location>
</feature>
<dbReference type="OrthoDB" id="3255301at2759"/>
<comment type="caution">
    <text evidence="2">The sequence shown here is derived from an EMBL/GenBank/DDBJ whole genome shotgun (WGS) entry which is preliminary data.</text>
</comment>